<proteinExistence type="predicted"/>
<evidence type="ECO:0000313" key="3">
    <source>
        <dbReference type="EMBL" id="MCO6024890.1"/>
    </source>
</evidence>
<dbReference type="PROSITE" id="PS51257">
    <property type="entry name" value="PROKAR_LIPOPROTEIN"/>
    <property type="match status" value="1"/>
</dbReference>
<protein>
    <submittedName>
        <fullName evidence="3">Lipocalin family protein</fullName>
    </submittedName>
</protein>
<organism evidence="3 4">
    <name type="scientific">Segatella cerevisiae</name>
    <dbReference type="NCBI Taxonomy" id="2053716"/>
    <lineage>
        <taxon>Bacteria</taxon>
        <taxon>Pseudomonadati</taxon>
        <taxon>Bacteroidota</taxon>
        <taxon>Bacteroidia</taxon>
        <taxon>Bacteroidales</taxon>
        <taxon>Prevotellaceae</taxon>
        <taxon>Segatella</taxon>
    </lineage>
</organism>
<feature type="signal peptide" evidence="1">
    <location>
        <begin position="1"/>
        <end position="23"/>
    </location>
</feature>
<evidence type="ECO:0000313" key="4">
    <source>
        <dbReference type="Proteomes" id="UP001204015"/>
    </source>
</evidence>
<feature type="domain" description="Lipocalin-like" evidence="2">
    <location>
        <begin position="39"/>
        <end position="134"/>
    </location>
</feature>
<keyword evidence="4" id="KW-1185">Reference proteome</keyword>
<comment type="caution">
    <text evidence="3">The sequence shown here is derived from an EMBL/GenBank/DDBJ whole genome shotgun (WGS) entry which is preliminary data.</text>
</comment>
<name>A0ABT1BW09_9BACT</name>
<evidence type="ECO:0000259" key="2">
    <source>
        <dbReference type="Pfam" id="PF13648"/>
    </source>
</evidence>
<keyword evidence="1" id="KW-0732">Signal</keyword>
<dbReference type="InterPro" id="IPR024311">
    <property type="entry name" value="Lipocalin-like"/>
</dbReference>
<accession>A0ABT1BW09</accession>
<dbReference type="Proteomes" id="UP001204015">
    <property type="component" value="Unassembled WGS sequence"/>
</dbReference>
<evidence type="ECO:0000256" key="1">
    <source>
        <dbReference type="SAM" id="SignalP"/>
    </source>
</evidence>
<reference evidence="3 4" key="1">
    <citation type="submission" date="2022-06" db="EMBL/GenBank/DDBJ databases">
        <title>A taxonomic note on the genus Prevotella: Description of four novel genera and emended description of the genera Hallella and Xylanibacter.</title>
        <authorList>
            <person name="Hitch T.C.A."/>
        </authorList>
    </citation>
    <scope>NUCLEOTIDE SEQUENCE [LARGE SCALE GENOMIC DNA]</scope>
    <source>
        <strain evidence="3 4">DSM 100619</strain>
    </source>
</reference>
<dbReference type="Pfam" id="PF13648">
    <property type="entry name" value="Lipocalin_4"/>
    <property type="match status" value="1"/>
</dbReference>
<dbReference type="RefSeq" id="WP_252760254.1">
    <property type="nucleotide sequence ID" value="NZ_JAMXLY010000008.1"/>
</dbReference>
<dbReference type="EMBL" id="JAMXLY010000008">
    <property type="protein sequence ID" value="MCO6024890.1"/>
    <property type="molecule type" value="Genomic_DNA"/>
</dbReference>
<sequence length="158" mass="17868">MKKLNLYSLLGLLVCLFTFSGCSSDDDDGVSSDDIKNNIVGLWETTHISGYTYDDTEDEKIISVDKDLPLEEKERILFRGDGTYKYYYYLETLGTWYGGSYSCKYEVSGNKIILYDSKGDIDGTFSVTSIKGDKAVIEYTLEEGPQYVCHTSLTKIEE</sequence>
<feature type="chain" id="PRO_5045759423" evidence="1">
    <location>
        <begin position="24"/>
        <end position="158"/>
    </location>
</feature>
<gene>
    <name evidence="3" type="ORF">NG821_03355</name>
</gene>